<protein>
    <submittedName>
        <fullName evidence="1">Uncharacterized protein</fullName>
    </submittedName>
</protein>
<dbReference type="Proteomes" id="UP000615961">
    <property type="component" value="Unassembled WGS sequence"/>
</dbReference>
<name>A0ABR7GW21_9FIRM</name>
<reference evidence="1 2" key="1">
    <citation type="submission" date="2020-08" db="EMBL/GenBank/DDBJ databases">
        <title>Genome public.</title>
        <authorList>
            <person name="Liu C."/>
            <person name="Sun Q."/>
        </authorList>
    </citation>
    <scope>NUCLEOTIDE SEQUENCE [LARGE SCALE GENOMIC DNA]</scope>
    <source>
        <strain evidence="1 2">NSJ-67</strain>
    </source>
</reference>
<comment type="caution">
    <text evidence="1">The sequence shown here is derived from an EMBL/GenBank/DDBJ whole genome shotgun (WGS) entry which is preliminary data.</text>
</comment>
<organism evidence="1 2">
    <name type="scientific">Roseburia difficilis</name>
    <dbReference type="NCBI Taxonomy" id="2763060"/>
    <lineage>
        <taxon>Bacteria</taxon>
        <taxon>Bacillati</taxon>
        <taxon>Bacillota</taxon>
        <taxon>Clostridia</taxon>
        <taxon>Lachnospirales</taxon>
        <taxon>Lachnospiraceae</taxon>
        <taxon>Roseburia</taxon>
    </lineage>
</organism>
<proteinExistence type="predicted"/>
<evidence type="ECO:0000313" key="2">
    <source>
        <dbReference type="Proteomes" id="UP000615961"/>
    </source>
</evidence>
<keyword evidence="2" id="KW-1185">Reference proteome</keyword>
<evidence type="ECO:0000313" key="1">
    <source>
        <dbReference type="EMBL" id="MBC5698487.1"/>
    </source>
</evidence>
<dbReference type="RefSeq" id="WP_186872917.1">
    <property type="nucleotide sequence ID" value="NZ_JACOPJ010000006.1"/>
</dbReference>
<gene>
    <name evidence="1" type="ORF">H8S25_09135</name>
</gene>
<sequence length="60" mass="6972">MRKIPLGNLNSNNPIKTSVKKYHASVARQSSRERNRLLACKSFAFTHANVHEHCRHFRRG</sequence>
<dbReference type="EMBL" id="JACOPJ010000006">
    <property type="protein sequence ID" value="MBC5698487.1"/>
    <property type="molecule type" value="Genomic_DNA"/>
</dbReference>
<accession>A0ABR7GW21</accession>